<reference evidence="10 11" key="1">
    <citation type="submission" date="2017-07" db="EMBL/GenBank/DDBJ databases">
        <title>Isolation and whole genome analysis of endospore-forming bacteria from heroin.</title>
        <authorList>
            <person name="Kalinowski J."/>
            <person name="Ahrens B."/>
            <person name="Al-Dilaimi A."/>
            <person name="Winkler A."/>
            <person name="Wibberg D."/>
            <person name="Schleenbecker U."/>
            <person name="Ruckert C."/>
            <person name="Wolfel R."/>
            <person name="Grass G."/>
        </authorList>
    </citation>
    <scope>NUCLEOTIDE SEQUENCE [LARGE SCALE GENOMIC DNA]</scope>
    <source>
        <strain evidence="10 11">7528</strain>
    </source>
</reference>
<dbReference type="PANTHER" id="PTHR43731:SF14">
    <property type="entry name" value="PRESENILIN-ASSOCIATED RHOMBOID-LIKE PROTEIN, MITOCHONDRIAL"/>
    <property type="match status" value="1"/>
</dbReference>
<feature type="transmembrane region" description="Helical" evidence="8">
    <location>
        <begin position="194"/>
        <end position="213"/>
    </location>
</feature>
<dbReference type="PROSITE" id="PS50005">
    <property type="entry name" value="TPR"/>
    <property type="match status" value="2"/>
</dbReference>
<feature type="transmembrane region" description="Helical" evidence="8">
    <location>
        <begin position="278"/>
        <end position="296"/>
    </location>
</feature>
<dbReference type="PROSITE" id="PS50293">
    <property type="entry name" value="TPR_REGION"/>
    <property type="match status" value="1"/>
</dbReference>
<keyword evidence="5 8" id="KW-1133">Transmembrane helix</keyword>
<dbReference type="InterPro" id="IPR011990">
    <property type="entry name" value="TPR-like_helical_dom_sf"/>
</dbReference>
<protein>
    <recommendedName>
        <fullName evidence="9">Peptidase S54 rhomboid domain-containing protein</fullName>
    </recommendedName>
</protein>
<feature type="repeat" description="TPR" evidence="7">
    <location>
        <begin position="444"/>
        <end position="477"/>
    </location>
</feature>
<evidence type="ECO:0000256" key="7">
    <source>
        <dbReference type="PROSITE-ProRule" id="PRU00339"/>
    </source>
</evidence>
<dbReference type="SUPFAM" id="SSF48452">
    <property type="entry name" value="TPR-like"/>
    <property type="match status" value="1"/>
</dbReference>
<evidence type="ECO:0000256" key="4">
    <source>
        <dbReference type="ARBA" id="ARBA00022801"/>
    </source>
</evidence>
<comment type="similarity">
    <text evidence="2">Belongs to the peptidase S54 family.</text>
</comment>
<name>A0A268ADL9_9BACI</name>
<sequence>MTFLINCRQRGRGMTYNEETAYYKMINRLLAVHGFTFLRAEEDLSVCWLEKKQNGITHVVKLNYRTFTWANHLKQDILKTANQIQNMSKGLFSKKTRIHNVYFGEQEPADDWSKLKKPMIIKSKRPIPMQLYYLDGDSYEKESEKLSHHLKLDDKVTLTSADEQELEVEKGRLRSLLVQQQQADQAVFHRKKPLLVYVLIGICVLMFLLETMLGGSTDPSVLIDLGAKYNPLILAENEWWRIVSSMFLHIGALHLLTNMLSLYYLGTLTEQIFGHRRFFLIYLLGGGIGGLASFAFSDNLSAGASGAIFGLFGALIYFGVVYPKLFWRTIGNGLIVILLINLVISFSASHVIDVFAHLGGLVGGFASALLVGLPGKRNTGARIGGTLLSFALIAGLIWYGLTGPVNDTLRHVLIVEDAVKQNDYSAVISDATLALDEGNSVYEPMLLFNRGLAYYKTGDIEKSAQDYEQLVKLTPEDHAAHYNLALVLQAEGKKEEALKHAKRAVEISPDNSQYEQLQRKLSQ</sequence>
<dbReference type="Proteomes" id="UP000216013">
    <property type="component" value="Unassembled WGS sequence"/>
</dbReference>
<dbReference type="AlphaFoldDB" id="A0A268ADL9"/>
<feature type="domain" description="Peptidase S54 rhomboid" evidence="9">
    <location>
        <begin position="237"/>
        <end position="371"/>
    </location>
</feature>
<feature type="transmembrane region" description="Helical" evidence="8">
    <location>
        <begin position="380"/>
        <end position="401"/>
    </location>
</feature>
<feature type="transmembrane region" description="Helical" evidence="8">
    <location>
        <begin position="329"/>
        <end position="348"/>
    </location>
</feature>
<keyword evidence="6 8" id="KW-0472">Membrane</keyword>
<dbReference type="GO" id="GO:0016020">
    <property type="term" value="C:membrane"/>
    <property type="evidence" value="ECO:0007669"/>
    <property type="project" value="UniProtKB-SubCell"/>
</dbReference>
<dbReference type="PANTHER" id="PTHR43731">
    <property type="entry name" value="RHOMBOID PROTEASE"/>
    <property type="match status" value="1"/>
</dbReference>
<dbReference type="InterPro" id="IPR050925">
    <property type="entry name" value="Rhomboid_protease_S54"/>
</dbReference>
<evidence type="ECO:0000313" key="11">
    <source>
        <dbReference type="Proteomes" id="UP000216013"/>
    </source>
</evidence>
<evidence type="ECO:0000256" key="6">
    <source>
        <dbReference type="ARBA" id="ARBA00023136"/>
    </source>
</evidence>
<dbReference type="Gene3D" id="1.25.40.10">
    <property type="entry name" value="Tetratricopeptide repeat domain"/>
    <property type="match status" value="1"/>
</dbReference>
<dbReference type="InterPro" id="IPR022764">
    <property type="entry name" value="Peptidase_S54_rhomboid_dom"/>
</dbReference>
<keyword evidence="4" id="KW-0378">Hydrolase</keyword>
<evidence type="ECO:0000256" key="2">
    <source>
        <dbReference type="ARBA" id="ARBA00009045"/>
    </source>
</evidence>
<dbReference type="EMBL" id="NPBV01000003">
    <property type="protein sequence ID" value="PAD22211.1"/>
    <property type="molecule type" value="Genomic_DNA"/>
</dbReference>
<dbReference type="Pfam" id="PF13432">
    <property type="entry name" value="TPR_16"/>
    <property type="match status" value="1"/>
</dbReference>
<evidence type="ECO:0000259" key="9">
    <source>
        <dbReference type="Pfam" id="PF01694"/>
    </source>
</evidence>
<gene>
    <name evidence="10" type="ORF">CHH64_06120</name>
</gene>
<proteinExistence type="inferred from homology"/>
<dbReference type="InterPro" id="IPR035952">
    <property type="entry name" value="Rhomboid-like_sf"/>
</dbReference>
<keyword evidence="3 8" id="KW-0812">Transmembrane</keyword>
<comment type="subcellular location">
    <subcellularLocation>
        <location evidence="1">Membrane</location>
        <topology evidence="1">Multi-pass membrane protein</topology>
    </subcellularLocation>
</comment>
<dbReference type="GO" id="GO:0004252">
    <property type="term" value="F:serine-type endopeptidase activity"/>
    <property type="evidence" value="ECO:0007669"/>
    <property type="project" value="InterPro"/>
</dbReference>
<evidence type="ECO:0000256" key="3">
    <source>
        <dbReference type="ARBA" id="ARBA00022692"/>
    </source>
</evidence>
<evidence type="ECO:0000256" key="8">
    <source>
        <dbReference type="SAM" id="Phobius"/>
    </source>
</evidence>
<feature type="transmembrane region" description="Helical" evidence="8">
    <location>
        <begin position="246"/>
        <end position="266"/>
    </location>
</feature>
<dbReference type="SUPFAM" id="SSF144091">
    <property type="entry name" value="Rhomboid-like"/>
    <property type="match status" value="1"/>
</dbReference>
<keyword evidence="7" id="KW-0802">TPR repeat</keyword>
<feature type="transmembrane region" description="Helical" evidence="8">
    <location>
        <begin position="354"/>
        <end position="373"/>
    </location>
</feature>
<accession>A0A268ADL9</accession>
<feature type="repeat" description="TPR" evidence="7">
    <location>
        <begin position="478"/>
        <end position="511"/>
    </location>
</feature>
<feature type="transmembrane region" description="Helical" evidence="8">
    <location>
        <begin position="302"/>
        <end position="322"/>
    </location>
</feature>
<comment type="caution">
    <text evidence="10">The sequence shown here is derived from an EMBL/GenBank/DDBJ whole genome shotgun (WGS) entry which is preliminary data.</text>
</comment>
<evidence type="ECO:0000256" key="1">
    <source>
        <dbReference type="ARBA" id="ARBA00004141"/>
    </source>
</evidence>
<evidence type="ECO:0000256" key="5">
    <source>
        <dbReference type="ARBA" id="ARBA00022989"/>
    </source>
</evidence>
<evidence type="ECO:0000313" key="10">
    <source>
        <dbReference type="EMBL" id="PAD22211.1"/>
    </source>
</evidence>
<dbReference type="Gene3D" id="1.20.1540.10">
    <property type="entry name" value="Rhomboid-like"/>
    <property type="match status" value="1"/>
</dbReference>
<dbReference type="Pfam" id="PF01694">
    <property type="entry name" value="Rhomboid"/>
    <property type="match status" value="1"/>
</dbReference>
<dbReference type="SMART" id="SM00028">
    <property type="entry name" value="TPR"/>
    <property type="match status" value="2"/>
</dbReference>
<organism evidence="10 11">
    <name type="scientific">Terribacillus saccharophilus</name>
    <dbReference type="NCBI Taxonomy" id="361277"/>
    <lineage>
        <taxon>Bacteria</taxon>
        <taxon>Bacillati</taxon>
        <taxon>Bacillota</taxon>
        <taxon>Bacilli</taxon>
        <taxon>Bacillales</taxon>
        <taxon>Bacillaceae</taxon>
        <taxon>Terribacillus</taxon>
    </lineage>
</organism>
<dbReference type="InterPro" id="IPR019734">
    <property type="entry name" value="TPR_rpt"/>
</dbReference>